<reference evidence="9" key="1">
    <citation type="submission" date="2022-12" db="EMBL/GenBank/DDBJ databases">
        <authorList>
            <person name="Petersen C."/>
        </authorList>
    </citation>
    <scope>NUCLEOTIDE SEQUENCE</scope>
    <source>
        <strain evidence="9">IBT 29677</strain>
    </source>
</reference>
<dbReference type="GO" id="GO:0004558">
    <property type="term" value="F:alpha-1,4-glucosidase activity"/>
    <property type="evidence" value="ECO:0007669"/>
    <property type="project" value="UniProtKB-EC"/>
</dbReference>
<dbReference type="GeneID" id="81365991"/>
<dbReference type="PANTHER" id="PTHR22762">
    <property type="entry name" value="ALPHA-GLUCOSIDASE"/>
    <property type="match status" value="1"/>
</dbReference>
<dbReference type="CDD" id="cd14752">
    <property type="entry name" value="GH31_N"/>
    <property type="match status" value="1"/>
</dbReference>
<feature type="domain" description="Glycosyl hydrolase family 31 C-terminal" evidence="8">
    <location>
        <begin position="620"/>
        <end position="717"/>
    </location>
</feature>
<evidence type="ECO:0000256" key="2">
    <source>
        <dbReference type="ARBA" id="ARBA00007806"/>
    </source>
</evidence>
<dbReference type="EMBL" id="JAPZBU010000004">
    <property type="protein sequence ID" value="KAJ5408491.1"/>
    <property type="molecule type" value="Genomic_DNA"/>
</dbReference>
<dbReference type="InterPro" id="IPR000322">
    <property type="entry name" value="Glyco_hydro_31_TIM"/>
</dbReference>
<evidence type="ECO:0000259" key="7">
    <source>
        <dbReference type="Pfam" id="PF13802"/>
    </source>
</evidence>
<dbReference type="InterPro" id="IPR017853">
    <property type="entry name" value="GH"/>
</dbReference>
<feature type="domain" description="Glycoside hydrolase family 31 N-terminal" evidence="7">
    <location>
        <begin position="39"/>
        <end position="202"/>
    </location>
</feature>
<evidence type="ECO:0000313" key="10">
    <source>
        <dbReference type="Proteomes" id="UP001147747"/>
    </source>
</evidence>
<dbReference type="InterPro" id="IPR011013">
    <property type="entry name" value="Gal_mutarotase_sf_dom"/>
</dbReference>
<feature type="domain" description="Glycoside hydrolase family 31 TIM barrel" evidence="6">
    <location>
        <begin position="255"/>
        <end position="611"/>
    </location>
</feature>
<evidence type="ECO:0000259" key="8">
    <source>
        <dbReference type="Pfam" id="PF21365"/>
    </source>
</evidence>
<dbReference type="Pfam" id="PF13802">
    <property type="entry name" value="Gal_mutarotas_2"/>
    <property type="match status" value="1"/>
</dbReference>
<dbReference type="GO" id="GO:0030246">
    <property type="term" value="F:carbohydrate binding"/>
    <property type="evidence" value="ECO:0007669"/>
    <property type="project" value="InterPro"/>
</dbReference>
<gene>
    <name evidence="9" type="ORF">N7509_002374</name>
</gene>
<dbReference type="Pfam" id="PF01055">
    <property type="entry name" value="Glyco_hydro_31_2nd"/>
    <property type="match status" value="1"/>
</dbReference>
<protein>
    <recommendedName>
        <fullName evidence="3">alpha-glucosidase</fullName>
        <ecNumber evidence="3">3.2.1.20</ecNumber>
    </recommendedName>
</protein>
<organism evidence="9 10">
    <name type="scientific">Penicillium cosmopolitanum</name>
    <dbReference type="NCBI Taxonomy" id="1131564"/>
    <lineage>
        <taxon>Eukaryota</taxon>
        <taxon>Fungi</taxon>
        <taxon>Dikarya</taxon>
        <taxon>Ascomycota</taxon>
        <taxon>Pezizomycotina</taxon>
        <taxon>Eurotiomycetes</taxon>
        <taxon>Eurotiomycetidae</taxon>
        <taxon>Eurotiales</taxon>
        <taxon>Aspergillaceae</taxon>
        <taxon>Penicillium</taxon>
    </lineage>
</organism>
<dbReference type="Gene3D" id="3.20.20.80">
    <property type="entry name" value="Glycosidases"/>
    <property type="match status" value="1"/>
</dbReference>
<comment type="similarity">
    <text evidence="2 4">Belongs to the glycosyl hydrolase 31 family.</text>
</comment>
<dbReference type="SUPFAM" id="SSF74650">
    <property type="entry name" value="Galactose mutarotase-like"/>
    <property type="match status" value="1"/>
</dbReference>
<dbReference type="RefSeq" id="XP_056492806.1">
    <property type="nucleotide sequence ID" value="XM_056627011.1"/>
</dbReference>
<evidence type="ECO:0000313" key="9">
    <source>
        <dbReference type="EMBL" id="KAJ5408491.1"/>
    </source>
</evidence>
<dbReference type="AlphaFoldDB" id="A0A9W9W8U1"/>
<evidence type="ECO:0000256" key="1">
    <source>
        <dbReference type="ARBA" id="ARBA00001657"/>
    </source>
</evidence>
<dbReference type="InterPro" id="IPR025887">
    <property type="entry name" value="Glyco_hydro_31_N_dom"/>
</dbReference>
<dbReference type="Pfam" id="PF21365">
    <property type="entry name" value="Glyco_hydro_31_3rd"/>
    <property type="match status" value="1"/>
</dbReference>
<sequence length="858" mass="95325">MPQKEVCPRGYQQVSSTSQQDAASVDLRSSSSSKTAFDFRFETIRQNLFRVTFTSPDHHLPPYPSVKKPEVNLQGVNVFAKNEGNSKTIDVGGVTAKVEWEHTPVVSLSWTGSDKPLHQDLPLRSYVADSTGIASYSVHDRNALHVGLGEKSAPMDLSGRTFQLSATDCFGYDVYNSDPLYKHIPLLIKATPEGCVALFSTTHGRGSWSVGSEIDGLWGHFKVYRQDYGGLEQYMLVGKNIQEVVRSYAELVGFPILVPRWAYGYISGGYKYSSLDSPPAHQALVEFAEKLEEHGIPVSAHQMSSGYSIAAVEPKVRNVFNWNYSRFPNPAEYVAKMHEHGIRLITNIKPFLLESHPDFQRLIHSRGFFTDPDTGKPGYMRLWSSGGATGGDGCHIDFTSEDAFKFWYNGVQSLKKVGVDGMWNDNNEYTLPNDDWTLALDDAMVDAGAKKAVPNNVGEWGRALHTELMGKSSHDALLDMEPQYRPFVLTRSATAGTMRYSASTWSGDNVTSWESMKGANALSLNAGMSLLQCEGHDIGGFEGPQPSPELLLRWIQLGCHSPRFAINCFKTSPDNNDVGDVIEPFMYPEITPLVRDTIKRRYEMLPYIYSLGLESHMKATPPQRWVGWGYESDPEVWTKALKAGEEQFWFGDSLLVGGVYKAGLDTADVYLPRKSGDAFDYGYVNINAPYNYLASGQWASIQSEWKDSIPLIARVGGAIPVGKSVHTRVPGDDTAASQGVKELDDYRGVEVFPPKGTSHDRVFENVWYEDDGISQKPQTATYTLRYSSTEEKVLVDFVRDEKSGFAPAWKELDIILHNGDSRRVVSSSGQEASLKGTDSRGRVVYTLKAWAELDGLPL</sequence>
<feature type="compositionally biased region" description="Polar residues" evidence="5">
    <location>
        <begin position="12"/>
        <end position="22"/>
    </location>
</feature>
<dbReference type="SUPFAM" id="SSF51445">
    <property type="entry name" value="(Trans)glycosidases"/>
    <property type="match status" value="1"/>
</dbReference>
<dbReference type="EC" id="3.2.1.20" evidence="3"/>
<dbReference type="GO" id="GO:0005975">
    <property type="term" value="P:carbohydrate metabolic process"/>
    <property type="evidence" value="ECO:0007669"/>
    <property type="project" value="InterPro"/>
</dbReference>
<evidence type="ECO:0000256" key="3">
    <source>
        <dbReference type="ARBA" id="ARBA00012741"/>
    </source>
</evidence>
<reference evidence="9" key="2">
    <citation type="journal article" date="2023" name="IMA Fungus">
        <title>Comparative genomic study of the Penicillium genus elucidates a diverse pangenome and 15 lateral gene transfer events.</title>
        <authorList>
            <person name="Petersen C."/>
            <person name="Sorensen T."/>
            <person name="Nielsen M.R."/>
            <person name="Sondergaard T.E."/>
            <person name="Sorensen J.L."/>
            <person name="Fitzpatrick D.A."/>
            <person name="Frisvad J.C."/>
            <person name="Nielsen K.L."/>
        </authorList>
    </citation>
    <scope>NUCLEOTIDE SEQUENCE</scope>
    <source>
        <strain evidence="9">IBT 29677</strain>
    </source>
</reference>
<feature type="region of interest" description="Disordered" evidence="5">
    <location>
        <begin position="1"/>
        <end position="27"/>
    </location>
</feature>
<comment type="caution">
    <text evidence="9">The sequence shown here is derived from an EMBL/GenBank/DDBJ whole genome shotgun (WGS) entry which is preliminary data.</text>
</comment>
<evidence type="ECO:0000259" key="6">
    <source>
        <dbReference type="Pfam" id="PF01055"/>
    </source>
</evidence>
<dbReference type="Gene3D" id="2.60.40.1760">
    <property type="entry name" value="glycosyl hydrolase (family 31)"/>
    <property type="match status" value="1"/>
</dbReference>
<accession>A0A9W9W8U1</accession>
<name>A0A9W9W8U1_9EURO</name>
<proteinExistence type="inferred from homology"/>
<evidence type="ECO:0000256" key="4">
    <source>
        <dbReference type="RuleBase" id="RU361185"/>
    </source>
</evidence>
<keyword evidence="10" id="KW-1185">Reference proteome</keyword>
<dbReference type="InterPro" id="IPR048395">
    <property type="entry name" value="Glyco_hydro_31_C"/>
</dbReference>
<comment type="catalytic activity">
    <reaction evidence="1">
        <text>Hydrolysis of terminal, non-reducing (1-&gt;4)-linked alpha-D-glucose residues with release of alpha-D-glucose.</text>
        <dbReference type="EC" id="3.2.1.20"/>
    </reaction>
</comment>
<keyword evidence="4" id="KW-0378">Hydrolase</keyword>
<dbReference type="PANTHER" id="PTHR22762:SF165">
    <property type="entry name" value="PUTATIVE (AFU_ORTHOLOGUE AFUA_1G06560)-RELATED"/>
    <property type="match status" value="1"/>
</dbReference>
<keyword evidence="4" id="KW-0326">Glycosidase</keyword>
<evidence type="ECO:0000256" key="5">
    <source>
        <dbReference type="SAM" id="MobiDB-lite"/>
    </source>
</evidence>
<dbReference type="OrthoDB" id="1334205at2759"/>
<dbReference type="Proteomes" id="UP001147747">
    <property type="component" value="Unassembled WGS sequence"/>
</dbReference>